<dbReference type="PROSITE" id="PS51194">
    <property type="entry name" value="HELICASE_CTER"/>
    <property type="match status" value="1"/>
</dbReference>
<dbReference type="SMART" id="SM00490">
    <property type="entry name" value="HELICc"/>
    <property type="match status" value="1"/>
</dbReference>
<dbReference type="InterPro" id="IPR006935">
    <property type="entry name" value="Helicase/UvrB_N"/>
</dbReference>
<dbReference type="InterPro" id="IPR050742">
    <property type="entry name" value="Helicase_Restrict-Modif_Enz"/>
</dbReference>
<dbReference type="AlphaFoldDB" id="A0A2S5RE18"/>
<gene>
    <name evidence="3" type="ORF">ELUCI_v1c06310</name>
</gene>
<dbReference type="SUPFAM" id="SSF52540">
    <property type="entry name" value="P-loop containing nucleoside triphosphate hydrolases"/>
    <property type="match status" value="1"/>
</dbReference>
<dbReference type="PROSITE" id="PS51192">
    <property type="entry name" value="HELICASE_ATP_BIND_1"/>
    <property type="match status" value="1"/>
</dbReference>
<keyword evidence="4" id="KW-1185">Reference proteome</keyword>
<keyword evidence="3" id="KW-0067">ATP-binding</keyword>
<proteinExistence type="predicted"/>
<dbReference type="GO" id="GO:0005524">
    <property type="term" value="F:ATP binding"/>
    <property type="evidence" value="ECO:0007669"/>
    <property type="project" value="InterPro"/>
</dbReference>
<dbReference type="InterPro" id="IPR014001">
    <property type="entry name" value="Helicase_ATP-bd"/>
</dbReference>
<dbReference type="PANTHER" id="PTHR47396">
    <property type="entry name" value="TYPE I RESTRICTION ENZYME ECOKI R PROTEIN"/>
    <property type="match status" value="1"/>
</dbReference>
<keyword evidence="3" id="KW-0378">Hydrolase</keyword>
<keyword evidence="3" id="KW-0347">Helicase</keyword>
<feature type="domain" description="Helicase ATP-binding" evidence="1">
    <location>
        <begin position="226"/>
        <end position="393"/>
    </location>
</feature>
<dbReference type="InterPro" id="IPR001650">
    <property type="entry name" value="Helicase_C-like"/>
</dbReference>
<dbReference type="SMART" id="SM00487">
    <property type="entry name" value="DEXDc"/>
    <property type="match status" value="1"/>
</dbReference>
<dbReference type="InterPro" id="IPR027417">
    <property type="entry name" value="P-loop_NTPase"/>
</dbReference>
<keyword evidence="3" id="KW-0547">Nucleotide-binding</keyword>
<protein>
    <submittedName>
        <fullName evidence="3">DEAD/DEAH family helicase</fullName>
    </submittedName>
</protein>
<reference evidence="3 4" key="1">
    <citation type="submission" date="2017-11" db="EMBL/GenBank/DDBJ databases">
        <title>Genome sequence of Entomoplasma lucivorax PIPN-2 (ATCC 49196).</title>
        <authorList>
            <person name="Lo W.-S."/>
            <person name="Gasparich G.E."/>
            <person name="Kuo C.-H."/>
        </authorList>
    </citation>
    <scope>NUCLEOTIDE SEQUENCE [LARGE SCALE GENOMIC DNA]</scope>
    <source>
        <strain evidence="3 4">PIPN-2</strain>
    </source>
</reference>
<evidence type="ECO:0000259" key="1">
    <source>
        <dbReference type="PROSITE" id="PS51192"/>
    </source>
</evidence>
<dbReference type="EMBL" id="PHNE01000002">
    <property type="protein sequence ID" value="PPE05538.1"/>
    <property type="molecule type" value="Genomic_DNA"/>
</dbReference>
<comment type="caution">
    <text evidence="3">The sequence shown here is derived from an EMBL/GenBank/DDBJ whole genome shotgun (WGS) entry which is preliminary data.</text>
</comment>
<feature type="domain" description="Helicase C-terminal" evidence="2">
    <location>
        <begin position="449"/>
        <end position="599"/>
    </location>
</feature>
<dbReference type="Gene3D" id="3.30.870.10">
    <property type="entry name" value="Endonuclease Chain A"/>
    <property type="match status" value="1"/>
</dbReference>
<organism evidence="3 4">
    <name type="scientific">Williamsoniiplasma lucivorax</name>
    <dbReference type="NCBI Taxonomy" id="209274"/>
    <lineage>
        <taxon>Bacteria</taxon>
        <taxon>Bacillati</taxon>
        <taxon>Mycoplasmatota</taxon>
        <taxon>Mollicutes</taxon>
        <taxon>Entomoplasmatales</taxon>
        <taxon>Williamsoniiplasma</taxon>
    </lineage>
</organism>
<dbReference type="STRING" id="1399797.GCA_000518285_00025"/>
<dbReference type="InterPro" id="IPR025202">
    <property type="entry name" value="PLD-like_dom"/>
</dbReference>
<dbReference type="Pfam" id="PF04851">
    <property type="entry name" value="ResIII"/>
    <property type="match status" value="1"/>
</dbReference>
<dbReference type="PANTHER" id="PTHR47396:SF1">
    <property type="entry name" value="ATP-DEPENDENT HELICASE IRC3-RELATED"/>
    <property type="match status" value="1"/>
</dbReference>
<dbReference type="GO" id="GO:0016787">
    <property type="term" value="F:hydrolase activity"/>
    <property type="evidence" value="ECO:0007669"/>
    <property type="project" value="InterPro"/>
</dbReference>
<evidence type="ECO:0000259" key="2">
    <source>
        <dbReference type="PROSITE" id="PS51194"/>
    </source>
</evidence>
<dbReference type="GO" id="GO:0005829">
    <property type="term" value="C:cytosol"/>
    <property type="evidence" value="ECO:0007669"/>
    <property type="project" value="TreeGrafter"/>
</dbReference>
<evidence type="ECO:0000313" key="3">
    <source>
        <dbReference type="EMBL" id="PPE05538.1"/>
    </source>
</evidence>
<dbReference type="Pfam" id="PF00271">
    <property type="entry name" value="Helicase_C"/>
    <property type="match status" value="1"/>
</dbReference>
<accession>A0A2S5RE18</accession>
<dbReference type="Proteomes" id="UP000237865">
    <property type="component" value="Unassembled WGS sequence"/>
</dbReference>
<sequence>MNNIKQNEFIFTKLEASIKKENAHVNEIKIVSPFINGKGIKFMQELIDEAKHLKSLKIITTTFDGKSKFLDLDGLVKFKNKNQIVDVIIENSYLANVDRLHSKNIIFVKTKDHNSVAFVGSSNMTDKGLSTGKESSVRIDQDFNPQIFQKINDYFDELWQNKTDFFNISDQMQLNLALSKKERYENCFVTPSLEELKETDFYSQITKNEPMQLFDYQKTAIQNIFTNIENGYKKHLIVMATGTGKTFTIMSFIQQYYENADIHKSNDLPRVLYLAPRNEILEQAIATLKKANSNVLDDEIFKFFSSHNKISDYQEEPFIFTSYNSAILYHQWLTNQHFDLVIIDEVHHSEATGLKDFISKMETNAKHLIGLTATPERTDGVNIADYFDGGILFEMSLPSAIELGHLSNFDYYFVDDYTTSLEGLDITKDLNELAKRLDNNIRHDLLLKTIQEKIIPYEDDDVKAVLFCVNKQHAKNTANFLISENLKADVLTSDNQLAERKNLLDNFKTGKINFLCVVDIFNEGIDIPEINNLIFLRPTASFLIYLQQFGRGLRKQENKILSIYDFVNNVDLKVNKQYHPFWLAKAFFDTEFRSVNKIITCIKDDELNLQEKWIPGNSMIHMTQMNRQTLIKKLEEYAKTNAFGSIFKDYHNQINNYKDYEEFFLNTQMMPHELYQKNNQKNLISNENHLDFGAEDKLVLMNLSTLNHKKLIEEFLKIIEQKVEIDPFFKEMFISYFYTNRTTINKYRPTLDQALATILSKKELLRETEYLLKFKLNNEVLMDNEINNFQNMILTQLQIQAIMGYYSENNMIEARTIMSGVQELSGKILLNARENVTDVGESGIKQFFDKNQNILHWYSPDGWSLEKRNNKNLISILDNTMPVYVLYKTDKLLKKFGNNKYGIFLGVVASVEDKKQHTNKDFTQIEFKFKMRPL</sequence>
<dbReference type="GO" id="GO:0004386">
    <property type="term" value="F:helicase activity"/>
    <property type="evidence" value="ECO:0007669"/>
    <property type="project" value="UniProtKB-KW"/>
</dbReference>
<name>A0A2S5RE18_9MOLU</name>
<dbReference type="Pfam" id="PF13091">
    <property type="entry name" value="PLDc_2"/>
    <property type="match status" value="1"/>
</dbReference>
<evidence type="ECO:0000313" key="4">
    <source>
        <dbReference type="Proteomes" id="UP000237865"/>
    </source>
</evidence>
<dbReference type="Gene3D" id="3.40.50.300">
    <property type="entry name" value="P-loop containing nucleotide triphosphate hydrolases"/>
    <property type="match status" value="2"/>
</dbReference>
<dbReference type="RefSeq" id="WP_028126308.1">
    <property type="nucleotide sequence ID" value="NZ_PHNE01000002.1"/>
</dbReference>
<dbReference type="SUPFAM" id="SSF56024">
    <property type="entry name" value="Phospholipase D/nuclease"/>
    <property type="match status" value="1"/>
</dbReference>
<dbReference type="GO" id="GO:0003677">
    <property type="term" value="F:DNA binding"/>
    <property type="evidence" value="ECO:0007669"/>
    <property type="project" value="InterPro"/>
</dbReference>